<dbReference type="OrthoDB" id="6362496at2759"/>
<proteinExistence type="predicted"/>
<dbReference type="VEuPathDB" id="VectorBase:MDOMA2_012805"/>
<feature type="region of interest" description="Disordered" evidence="1">
    <location>
        <begin position="1"/>
        <end position="21"/>
    </location>
</feature>
<dbReference type="GeneID" id="101888022"/>
<keyword evidence="2" id="KW-0472">Membrane</keyword>
<evidence type="ECO:0000256" key="2">
    <source>
        <dbReference type="SAM" id="Phobius"/>
    </source>
</evidence>
<sequence length="343" mass="38700">MATAAGPSDTSVLNNTTAATPVPTNPHELALQSLCKQILKSRLFRGFYEERRYVDNVQGYRDIVSLHKSEKELNKLLKDIRDKLQMFYAQQNPDMWVGVTCGPLVGSKPTPGAMDTFIWAEIEDLAFGQYWFSIKSLRFRANEVVVKLKVVRSVDSEEMSEKYIKTSTVSTETAQADSTTTGTNTASAAVDGVAEKEVNLQDFANLFQQWYASFKQTIYDFMANDISKENLKGVIRFLGLVIVSLCSGALMAVKFLGIFAIRFMFEFSRLTHVLTPIILKIIEVFNKIVGGFYLLLAMIWKDAVVNRNQPKSAMPALEYNRPMYKSIQYDVRQRRSTGAADQQ</sequence>
<feature type="transmembrane region" description="Helical" evidence="2">
    <location>
        <begin position="237"/>
        <end position="265"/>
    </location>
</feature>
<dbReference type="RefSeq" id="XP_005186613.1">
    <property type="nucleotide sequence ID" value="XM_005186556.3"/>
</dbReference>
<protein>
    <submittedName>
        <fullName evidence="5">Uncharacterized protein LOC101888022</fullName>
    </submittedName>
</protein>
<keyword evidence="4" id="KW-1185">Reference proteome</keyword>
<evidence type="ECO:0000313" key="4">
    <source>
        <dbReference type="Proteomes" id="UP001652621"/>
    </source>
</evidence>
<dbReference type="eggNOG" id="ENOG502S3YA">
    <property type="taxonomic scope" value="Eukaryota"/>
</dbReference>
<dbReference type="VEuPathDB" id="VectorBase:MDOA012718"/>
<evidence type="ECO:0000256" key="1">
    <source>
        <dbReference type="SAM" id="MobiDB-lite"/>
    </source>
</evidence>
<name>A0A1I8N8N1_MUSDO</name>
<reference evidence="3" key="1">
    <citation type="submission" date="2020-05" db="UniProtKB">
        <authorList>
            <consortium name="EnsemblMetazoa"/>
        </authorList>
    </citation>
    <scope>IDENTIFICATION</scope>
    <source>
        <strain evidence="3">Aabys</strain>
    </source>
</reference>
<dbReference type="KEGG" id="mde:101888022"/>
<keyword evidence="2" id="KW-0812">Transmembrane</keyword>
<evidence type="ECO:0000313" key="3">
    <source>
        <dbReference type="EnsemblMetazoa" id="MDOA012718-PA"/>
    </source>
</evidence>
<organism evidence="3">
    <name type="scientific">Musca domestica</name>
    <name type="common">House fly</name>
    <dbReference type="NCBI Taxonomy" id="7370"/>
    <lineage>
        <taxon>Eukaryota</taxon>
        <taxon>Metazoa</taxon>
        <taxon>Ecdysozoa</taxon>
        <taxon>Arthropoda</taxon>
        <taxon>Hexapoda</taxon>
        <taxon>Insecta</taxon>
        <taxon>Pterygota</taxon>
        <taxon>Neoptera</taxon>
        <taxon>Endopterygota</taxon>
        <taxon>Diptera</taxon>
        <taxon>Brachycera</taxon>
        <taxon>Muscomorpha</taxon>
        <taxon>Muscoidea</taxon>
        <taxon>Muscidae</taxon>
        <taxon>Musca</taxon>
    </lineage>
</organism>
<gene>
    <name evidence="3" type="primary">101888022</name>
    <name evidence="5" type="synonym">LOC101888022</name>
</gene>
<evidence type="ECO:0000313" key="5">
    <source>
        <dbReference type="RefSeq" id="XP_005186613.1"/>
    </source>
</evidence>
<dbReference type="EnsemblMetazoa" id="MDOA012718-RA">
    <property type="protein sequence ID" value="MDOA012718-PA"/>
    <property type="gene ID" value="MDOA012718"/>
</dbReference>
<dbReference type="Proteomes" id="UP001652621">
    <property type="component" value="Unplaced"/>
</dbReference>
<feature type="transmembrane region" description="Helical" evidence="2">
    <location>
        <begin position="277"/>
        <end position="300"/>
    </location>
</feature>
<reference evidence="5" key="2">
    <citation type="submission" date="2025-04" db="UniProtKB">
        <authorList>
            <consortium name="RefSeq"/>
        </authorList>
    </citation>
    <scope>IDENTIFICATION</scope>
    <source>
        <strain evidence="5">Aabys</strain>
    </source>
</reference>
<accession>A0A1I8N8N1</accession>
<dbReference type="AlphaFoldDB" id="A0A1I8N8N1"/>
<keyword evidence="2" id="KW-1133">Transmembrane helix</keyword>